<organism evidence="1 2">
    <name type="scientific">Neophaeococcomyces mojaviensis</name>
    <dbReference type="NCBI Taxonomy" id="3383035"/>
    <lineage>
        <taxon>Eukaryota</taxon>
        <taxon>Fungi</taxon>
        <taxon>Dikarya</taxon>
        <taxon>Ascomycota</taxon>
        <taxon>Pezizomycotina</taxon>
        <taxon>Eurotiomycetes</taxon>
        <taxon>Chaetothyriomycetidae</taxon>
        <taxon>Chaetothyriales</taxon>
        <taxon>Chaetothyriales incertae sedis</taxon>
        <taxon>Neophaeococcomyces</taxon>
    </lineage>
</organism>
<reference evidence="1" key="1">
    <citation type="submission" date="2022-10" db="EMBL/GenBank/DDBJ databases">
        <title>Culturing micro-colonial fungi from biological soil crusts in the Mojave desert and describing Neophaeococcomyces mojavensis, and introducing the new genera and species Taxawa tesnikishii.</title>
        <authorList>
            <person name="Kurbessoian T."/>
            <person name="Stajich J.E."/>
        </authorList>
    </citation>
    <scope>NUCLEOTIDE SEQUENCE</scope>
    <source>
        <strain evidence="1">JES_112</strain>
    </source>
</reference>
<keyword evidence="2" id="KW-1185">Reference proteome</keyword>
<dbReference type="Proteomes" id="UP001172386">
    <property type="component" value="Unassembled WGS sequence"/>
</dbReference>
<comment type="caution">
    <text evidence="1">The sequence shown here is derived from an EMBL/GenBank/DDBJ whole genome shotgun (WGS) entry which is preliminary data.</text>
</comment>
<proteinExistence type="predicted"/>
<sequence>MDRLISWLGDKFTFSPTGPGTSSMEHKKSRADLEPLILNPRALSDLPTNFFPEPKRGICSWQTLFSSSRTNTDSLTVGIASCPPKAGYLAYHRHAQAEIYHVISGNGIVRINGIEYNIEKGSVVFIPGDAEHGVRNLNETEELKWLYCFAADSFEDVHYRFSEE</sequence>
<accession>A0ACC3AJW4</accession>
<evidence type="ECO:0000313" key="2">
    <source>
        <dbReference type="Proteomes" id="UP001172386"/>
    </source>
</evidence>
<dbReference type="EMBL" id="JAPDRQ010000004">
    <property type="protein sequence ID" value="KAJ9664159.1"/>
    <property type="molecule type" value="Genomic_DNA"/>
</dbReference>
<name>A0ACC3AJW4_9EURO</name>
<protein>
    <submittedName>
        <fullName evidence="1">Uncharacterized protein</fullName>
    </submittedName>
</protein>
<gene>
    <name evidence="1" type="ORF">H2198_000377</name>
</gene>
<evidence type="ECO:0000313" key="1">
    <source>
        <dbReference type="EMBL" id="KAJ9664159.1"/>
    </source>
</evidence>